<proteinExistence type="predicted"/>
<keyword evidence="2" id="KW-1133">Transmembrane helix</keyword>
<keyword evidence="2" id="KW-0812">Transmembrane</keyword>
<protein>
    <submittedName>
        <fullName evidence="3">Uncharacterized protein</fullName>
    </submittedName>
</protein>
<evidence type="ECO:0000313" key="4">
    <source>
        <dbReference type="Proteomes" id="UP001159427"/>
    </source>
</evidence>
<evidence type="ECO:0000313" key="3">
    <source>
        <dbReference type="EMBL" id="CAH3018918.1"/>
    </source>
</evidence>
<dbReference type="EMBL" id="CALNXI010000100">
    <property type="protein sequence ID" value="CAH3018918.1"/>
    <property type="molecule type" value="Genomic_DNA"/>
</dbReference>
<accession>A0ABN8LQZ9</accession>
<feature type="coiled-coil region" evidence="1">
    <location>
        <begin position="55"/>
        <end position="82"/>
    </location>
</feature>
<feature type="non-terminal residue" evidence="3">
    <location>
        <position position="1"/>
    </location>
</feature>
<sequence length="87" mass="10135">KFEVKISAVSEHLLKYLNHIMVQLERRRGLLFSVIILGAIVSGSVYYYVRDYWNIEAKEARVVELEKLIKDKQARVKALQESIDGKK</sequence>
<organism evidence="3 4">
    <name type="scientific">Porites evermanni</name>
    <dbReference type="NCBI Taxonomy" id="104178"/>
    <lineage>
        <taxon>Eukaryota</taxon>
        <taxon>Metazoa</taxon>
        <taxon>Cnidaria</taxon>
        <taxon>Anthozoa</taxon>
        <taxon>Hexacorallia</taxon>
        <taxon>Scleractinia</taxon>
        <taxon>Fungiina</taxon>
        <taxon>Poritidae</taxon>
        <taxon>Porites</taxon>
    </lineage>
</organism>
<keyword evidence="4" id="KW-1185">Reference proteome</keyword>
<name>A0ABN8LQZ9_9CNID</name>
<keyword evidence="2" id="KW-0472">Membrane</keyword>
<keyword evidence="1" id="KW-0175">Coiled coil</keyword>
<reference evidence="3 4" key="1">
    <citation type="submission" date="2022-05" db="EMBL/GenBank/DDBJ databases">
        <authorList>
            <consortium name="Genoscope - CEA"/>
            <person name="William W."/>
        </authorList>
    </citation>
    <scope>NUCLEOTIDE SEQUENCE [LARGE SCALE GENOMIC DNA]</scope>
</reference>
<evidence type="ECO:0000256" key="1">
    <source>
        <dbReference type="SAM" id="Coils"/>
    </source>
</evidence>
<gene>
    <name evidence="3" type="ORF">PEVE_00000228</name>
</gene>
<dbReference type="Proteomes" id="UP001159427">
    <property type="component" value="Unassembled WGS sequence"/>
</dbReference>
<feature type="transmembrane region" description="Helical" evidence="2">
    <location>
        <begin position="29"/>
        <end position="49"/>
    </location>
</feature>
<evidence type="ECO:0000256" key="2">
    <source>
        <dbReference type="SAM" id="Phobius"/>
    </source>
</evidence>
<comment type="caution">
    <text evidence="3">The sequence shown here is derived from an EMBL/GenBank/DDBJ whole genome shotgun (WGS) entry which is preliminary data.</text>
</comment>